<organism evidence="3 4">
    <name type="scientific">Hydrogenoanaerobacterium saccharovorans</name>
    <dbReference type="NCBI Taxonomy" id="474960"/>
    <lineage>
        <taxon>Bacteria</taxon>
        <taxon>Bacillati</taxon>
        <taxon>Bacillota</taxon>
        <taxon>Clostridia</taxon>
        <taxon>Eubacteriales</taxon>
        <taxon>Oscillospiraceae</taxon>
        <taxon>Hydrogenoanaerobacterium</taxon>
    </lineage>
</organism>
<dbReference type="SMART" id="SM00900">
    <property type="entry name" value="FMN_bind"/>
    <property type="match status" value="1"/>
</dbReference>
<dbReference type="EMBL" id="JACSNR010000003">
    <property type="protein sequence ID" value="MBM6922968.1"/>
    <property type="molecule type" value="Genomic_DNA"/>
</dbReference>
<name>A0ABS2GMC7_9FIRM</name>
<sequence length="560" mass="60696">MKRIVSALIVAALLTSLAGCSSSETLTGTAKGFGGTVTVTVTREGDKITDVKVDAPNETAGIGDKAAAELPAKIVEANSTDVDVIAGATITSEAILYAVNNALDPETYPSTAENGEEEEKEPQQIAASDLYMGQGVVNTSRIGPGSDDTETPVYSFNQVYANALFDAEGRILTLNVDQLEVSTPNYDGASMPHFSGFPGQGGYNLDSDHDAVVDGKTEDTEENFTAEVASWQTKRERGADYVMGTGTWEEQMDKFEETFVGMTVDEVEDWFEKYCSDLNGRPLKDGSDKEEDKAKYDALTEEEKAMLADVTSTATMSLQDSHGDILSAIRKAYENRVALTDVKAASGFGFGLSTTARMGPGSDDTDTPVYSFNEVYATTLFDSEGRIAAIYVDQLEVSTPNYDGASMPHFSGFPGQGGYNLDSDHDAKVDGKTEDTEENFTAEVASWQTKRERGADYVMGTGTWEEQMDKFQQLFVGKTVDEVEEWFEKYCSDLNGRPLKDGSDKEEDKAKYDALTEEEKAMLADVTSTATMSLQDSHGDILAAIRDSLNNQVAIELTVE</sequence>
<keyword evidence="1" id="KW-0732">Signal</keyword>
<evidence type="ECO:0000259" key="2">
    <source>
        <dbReference type="SMART" id="SM00900"/>
    </source>
</evidence>
<dbReference type="Proteomes" id="UP000724149">
    <property type="component" value="Unassembled WGS sequence"/>
</dbReference>
<dbReference type="PROSITE" id="PS51257">
    <property type="entry name" value="PROKAR_LIPOPROTEIN"/>
    <property type="match status" value="1"/>
</dbReference>
<feature type="chain" id="PRO_5046936210" evidence="1">
    <location>
        <begin position="19"/>
        <end position="560"/>
    </location>
</feature>
<keyword evidence="4" id="KW-1185">Reference proteome</keyword>
<dbReference type="Pfam" id="PF04205">
    <property type="entry name" value="FMN_bind"/>
    <property type="match status" value="1"/>
</dbReference>
<evidence type="ECO:0000256" key="1">
    <source>
        <dbReference type="SAM" id="SignalP"/>
    </source>
</evidence>
<protein>
    <submittedName>
        <fullName evidence="3">FMN-binding protein</fullName>
    </submittedName>
</protein>
<dbReference type="Gene3D" id="3.90.1010.20">
    <property type="match status" value="1"/>
</dbReference>
<dbReference type="InterPro" id="IPR007329">
    <property type="entry name" value="FMN-bd"/>
</dbReference>
<reference evidence="3 4" key="1">
    <citation type="journal article" date="2021" name="Sci. Rep.">
        <title>The distribution of antibiotic resistance genes in chicken gut microbiota commensals.</title>
        <authorList>
            <person name="Juricova H."/>
            <person name="Matiasovicova J."/>
            <person name="Kubasova T."/>
            <person name="Cejkova D."/>
            <person name="Rychlik I."/>
        </authorList>
    </citation>
    <scope>NUCLEOTIDE SEQUENCE [LARGE SCALE GENOMIC DNA]</scope>
    <source>
        <strain evidence="3 4">An564</strain>
    </source>
</reference>
<feature type="domain" description="FMN-binding" evidence="2">
    <location>
        <begin position="32"/>
        <end position="106"/>
    </location>
</feature>
<feature type="signal peptide" evidence="1">
    <location>
        <begin position="1"/>
        <end position="18"/>
    </location>
</feature>
<evidence type="ECO:0000313" key="3">
    <source>
        <dbReference type="EMBL" id="MBM6922968.1"/>
    </source>
</evidence>
<proteinExistence type="predicted"/>
<dbReference type="RefSeq" id="WP_204720187.1">
    <property type="nucleotide sequence ID" value="NZ_JACSNR010000003.1"/>
</dbReference>
<accession>A0ABS2GMC7</accession>
<evidence type="ECO:0000313" key="4">
    <source>
        <dbReference type="Proteomes" id="UP000724149"/>
    </source>
</evidence>
<gene>
    <name evidence="3" type="ORF">H9X81_04580</name>
</gene>
<comment type="caution">
    <text evidence="3">The sequence shown here is derived from an EMBL/GenBank/DDBJ whole genome shotgun (WGS) entry which is preliminary data.</text>
</comment>